<keyword evidence="3" id="KW-0677">Repeat</keyword>
<keyword evidence="4 8" id="KW-0106">Calcium</keyword>
<feature type="domain" description="Cadherin" evidence="11">
    <location>
        <begin position="263"/>
        <end position="376"/>
    </location>
</feature>
<evidence type="ECO:0000256" key="1">
    <source>
        <dbReference type="ARBA" id="ARBA00004370"/>
    </source>
</evidence>
<dbReference type="Pfam" id="PF23206">
    <property type="entry name" value="PCDH15_12th"/>
    <property type="match status" value="1"/>
</dbReference>
<dbReference type="GeneTree" id="ENSGT00940000156675"/>
<dbReference type="FunFam" id="2.60.40.60:FF:000054">
    <property type="entry name" value="protocadherin-15 isoform X1"/>
    <property type="match status" value="1"/>
</dbReference>
<dbReference type="InterPro" id="IPR056989">
    <property type="entry name" value="PCDH15_12th_dom"/>
</dbReference>
<dbReference type="FunFam" id="2.60.40.60:FF:000048">
    <property type="entry name" value="protocadherin-15 isoform X1"/>
    <property type="match status" value="1"/>
</dbReference>
<evidence type="ECO:0000313" key="13">
    <source>
        <dbReference type="Proteomes" id="UP000694421"/>
    </source>
</evidence>
<dbReference type="PRINTS" id="PR00205">
    <property type="entry name" value="CADHERIN"/>
</dbReference>
<evidence type="ECO:0000256" key="5">
    <source>
        <dbReference type="ARBA" id="ARBA00022889"/>
    </source>
</evidence>
<feature type="domain" description="Cadherin" evidence="11">
    <location>
        <begin position="687"/>
        <end position="793"/>
    </location>
</feature>
<dbReference type="SUPFAM" id="SSF49313">
    <property type="entry name" value="Cadherin-like"/>
    <property type="match status" value="9"/>
</dbReference>
<evidence type="ECO:0000256" key="7">
    <source>
        <dbReference type="ARBA" id="ARBA00023136"/>
    </source>
</evidence>
<dbReference type="GO" id="GO:0005911">
    <property type="term" value="C:cell-cell junction"/>
    <property type="evidence" value="ECO:0007669"/>
    <property type="project" value="TreeGrafter"/>
</dbReference>
<sequence length="1570" mass="174092">MLIKGTAGGPDPTIELTLKDNIDYWVILDPINQRLYLNSTGRILDRDPPMSIQSIVVQVQCVNRKVGTVIYHEVRIVVRDRNDNSPQFQQQQYYVAVNELTPVGTTIFTGFSGNNGATDIDDGPNGQIEYIIQYNPNDPTSNRTFDIPLTLSGAVVLRERLNYEEKTRYFVIVQANDRAQNLMERRTSTTTLTVDVLDGDDLGPMFLPCILVFNTRDCRPLTYQASLPELTDPAEQDNGHPLPAFANLHIEVLDENNQKPYFTESTYEGFILESSPVGTTISDNQNLTSPLQIIALDNDIEETKDPMLHLFLNDYNTFFTVTQTGITRYLTLLQPVDRELQQLYTFSMIASDGVQESPPVTVNIVVIDANDNSPTFSNISYNVKIYTDMRPGESVIKLTAVDADEGTNGRIIYEILAGDQGDFVINDQTGLITIAPGIELVVGRSYALTVKASDSAPLAQRRSSITTVYIEVLPPNNQSPPRFPQQMYSLELSEAMRIGAILLNLQATDREGDPIMYMIQNGDPQQVFNLSQTSGLLALGKPLDRESTDRYILIVTASDGRPDGTSTATVNVVVTDVNDNGPVFDSFLPKNLTVQEEEANAFVGQVRATDPDAGVNGQVRYSLANFNHLFRITSNGSIYTSVKLNREKRDYYELIVEATDGAVDARRTTLTLGIKVLDIDDNSPVFTNASYVVTIPENLPPGTVFLRLEAKDVDLGSNITYGIRTQEALQYFALNKFTGELSLLKSLDFESFSGTDATFTFLVEAFDIGGTMPPGLATVTVRIRDMNDYSPVFSKTLYRGMVAPDAIKGTVITTVEAEDRDPPGTPASRVRYKVDVVQFPYSASIFDVEEDSGRVITRVNLNEEPSTLFKLVVIAYDDGDPVKFNTTTVEISVLQPSVIPRFTQEEYRPPAVSEGAPQGTQVVVVTAAALNQTIIYSIVSGNEHGVFAINNRTGVISVKKSLDYETVKSYLLRVQADSLQVVRSNLPVPSKSNTAKVFIEVQDENDHAPIFTKKVYIGGVSEDARMFSSVMKVKANDKDTGNYSAMQYRLIIPPIKDGKEGFVIEPYSGLIKTAMLFKNMRRSYFKFQVIATDNYGKGLSNKSDVLVSVVNQLDMQVIVSNVPPTLVEQNKDQLIGILERYVQDQIPGAKVVVESIGARRFGDGYSEEDYSKSDLMIYAIDPQTNRAIMRNELFKFLDGKLLDINKEFQPYLGQGGRILEIRTPDVVANVKKQAQAVGYTEGALLALAVIIILCCMPAILIVMVSYKQRQAECAKTARIQMALPAGKPASAPANNLYEELGDSTMRGYAHQEQQQLLRPSLLRPEELSMESGIDPGQEYYGQDYYSYEHGRRRLLSPSGMYDEYGEMVVESDGGYYYSPQGTTTEAEWAKKKRIKLVVDPEYETSSTGEDSAPESQRNRLTNPNIQTNINGNIYIAQNGSVIRTRRSCLSNNLKVTSPARLGKHFKKLDKLAVTHEENVPLNTFSTGASSSDKLNARPCSVSFASSAMDPDNIAAKSGGIRLKSTEEQESVVDNEDVKEPLELPSDQTQSDDEELWMGPWNNLHIPMTKL</sequence>
<keyword evidence="5" id="KW-0130">Cell adhesion</keyword>
<feature type="domain" description="Cadherin" evidence="11">
    <location>
        <begin position="1012"/>
        <end position="1126"/>
    </location>
</feature>
<dbReference type="InterPro" id="IPR050971">
    <property type="entry name" value="Cadherin-domain_protein"/>
</dbReference>
<evidence type="ECO:0000256" key="6">
    <source>
        <dbReference type="ARBA" id="ARBA00022989"/>
    </source>
</evidence>
<evidence type="ECO:0000256" key="2">
    <source>
        <dbReference type="ARBA" id="ARBA00022692"/>
    </source>
</evidence>
<dbReference type="InterPro" id="IPR030718">
    <property type="entry name" value="EC_dom_sf"/>
</dbReference>
<protein>
    <submittedName>
        <fullName evidence="12">Protocadherin related 15</fullName>
    </submittedName>
</protein>
<feature type="region of interest" description="Disordered" evidence="9">
    <location>
        <begin position="1400"/>
        <end position="1424"/>
    </location>
</feature>
<proteinExistence type="predicted"/>
<keyword evidence="13" id="KW-1185">Reference proteome</keyword>
<dbReference type="FunFam" id="2.60.40.60:FF:000063">
    <property type="entry name" value="protocadherin-15 isoform X1"/>
    <property type="match status" value="1"/>
</dbReference>
<evidence type="ECO:0000256" key="3">
    <source>
        <dbReference type="ARBA" id="ARBA00022737"/>
    </source>
</evidence>
<comment type="subcellular location">
    <subcellularLocation>
        <location evidence="1">Membrane</location>
    </subcellularLocation>
</comment>
<dbReference type="InterPro" id="IPR041149">
    <property type="entry name" value="EC_dom"/>
</dbReference>
<dbReference type="FunFam" id="2.60.40.60:FF:000056">
    <property type="entry name" value="protocadherin-15 isoform X1"/>
    <property type="match status" value="1"/>
</dbReference>
<evidence type="ECO:0000256" key="10">
    <source>
        <dbReference type="SAM" id="Phobius"/>
    </source>
</evidence>
<dbReference type="PROSITE" id="PS50268">
    <property type="entry name" value="CADHERIN_2"/>
    <property type="match status" value="9"/>
</dbReference>
<dbReference type="Pfam" id="PF00028">
    <property type="entry name" value="Cadherin"/>
    <property type="match status" value="8"/>
</dbReference>
<dbReference type="InterPro" id="IPR020894">
    <property type="entry name" value="Cadherin_CS"/>
</dbReference>
<evidence type="ECO:0000313" key="12">
    <source>
        <dbReference type="Ensembl" id="ENSSMRP00000016490.1"/>
    </source>
</evidence>
<dbReference type="PANTHER" id="PTHR24025">
    <property type="entry name" value="DESMOGLEIN FAMILY MEMBER"/>
    <property type="match status" value="1"/>
</dbReference>
<dbReference type="GO" id="GO:0048839">
    <property type="term" value="P:inner ear development"/>
    <property type="evidence" value="ECO:0007669"/>
    <property type="project" value="InterPro"/>
</dbReference>
<evidence type="ECO:0000256" key="8">
    <source>
        <dbReference type="PROSITE-ProRule" id="PRU00043"/>
    </source>
</evidence>
<keyword evidence="6 10" id="KW-1133">Transmembrane helix</keyword>
<name>A0A8D0DN80_SALMN</name>
<feature type="domain" description="Cadherin" evidence="11">
    <location>
        <begin position="89"/>
        <end position="206"/>
    </location>
</feature>
<dbReference type="FunFam" id="2.60.40.60:FF:000055">
    <property type="entry name" value="protocadherin-15 isoform X1"/>
    <property type="match status" value="1"/>
</dbReference>
<keyword evidence="7 10" id="KW-0472">Membrane</keyword>
<dbReference type="FunFam" id="2.60.40.60:FF:000070">
    <property type="entry name" value="protocadherin-15 isoform X1"/>
    <property type="match status" value="1"/>
</dbReference>
<dbReference type="Ensembl" id="ENSSMRT00000019295.1">
    <property type="protein sequence ID" value="ENSSMRP00000016490.1"/>
    <property type="gene ID" value="ENSSMRG00000012852.1"/>
</dbReference>
<dbReference type="Proteomes" id="UP000694421">
    <property type="component" value="Unplaced"/>
</dbReference>
<dbReference type="SMART" id="SM00112">
    <property type="entry name" value="CA"/>
    <property type="match status" value="10"/>
</dbReference>
<evidence type="ECO:0000259" key="11">
    <source>
        <dbReference type="PROSITE" id="PS50268"/>
    </source>
</evidence>
<dbReference type="PROSITE" id="PS00232">
    <property type="entry name" value="CADHERIN_1"/>
    <property type="match status" value="4"/>
</dbReference>
<accession>A0A8D0DN80</accession>
<reference evidence="12" key="2">
    <citation type="submission" date="2025-09" db="UniProtKB">
        <authorList>
            <consortium name="Ensembl"/>
        </authorList>
    </citation>
    <scope>IDENTIFICATION</scope>
</reference>
<organism evidence="12 13">
    <name type="scientific">Salvator merianae</name>
    <name type="common">Argentine black and white tegu</name>
    <name type="synonym">Tupinambis merianae</name>
    <dbReference type="NCBI Taxonomy" id="96440"/>
    <lineage>
        <taxon>Eukaryota</taxon>
        <taxon>Metazoa</taxon>
        <taxon>Chordata</taxon>
        <taxon>Craniata</taxon>
        <taxon>Vertebrata</taxon>
        <taxon>Euteleostomi</taxon>
        <taxon>Lepidosauria</taxon>
        <taxon>Squamata</taxon>
        <taxon>Bifurcata</taxon>
        <taxon>Unidentata</taxon>
        <taxon>Episquamata</taxon>
        <taxon>Laterata</taxon>
        <taxon>Teiioidea</taxon>
        <taxon>Teiidae</taxon>
        <taxon>Salvator</taxon>
    </lineage>
</organism>
<keyword evidence="2 10" id="KW-0812">Transmembrane</keyword>
<dbReference type="GO" id="GO:0005509">
    <property type="term" value="F:calcium ion binding"/>
    <property type="evidence" value="ECO:0007669"/>
    <property type="project" value="UniProtKB-UniRule"/>
</dbReference>
<dbReference type="CDD" id="cd11304">
    <property type="entry name" value="Cadherin_repeat"/>
    <property type="match status" value="9"/>
</dbReference>
<dbReference type="InterPro" id="IPR002126">
    <property type="entry name" value="Cadherin-like_dom"/>
</dbReference>
<evidence type="ECO:0000256" key="4">
    <source>
        <dbReference type="ARBA" id="ARBA00022837"/>
    </source>
</evidence>
<dbReference type="InterPro" id="IPR015919">
    <property type="entry name" value="Cadherin-like_sf"/>
</dbReference>
<feature type="domain" description="Cadherin" evidence="11">
    <location>
        <begin position="794"/>
        <end position="902"/>
    </location>
</feature>
<dbReference type="FunFam" id="2.60.40.60:FF:000057">
    <property type="entry name" value="protocadherin-15 isoform X1"/>
    <property type="match status" value="1"/>
</dbReference>
<feature type="compositionally biased region" description="Polar residues" evidence="9">
    <location>
        <begin position="1403"/>
        <end position="1424"/>
    </location>
</feature>
<dbReference type="PANTHER" id="PTHR24025:SF23">
    <property type="entry name" value="NEURAL-CADHERIN"/>
    <property type="match status" value="1"/>
</dbReference>
<evidence type="ECO:0000256" key="9">
    <source>
        <dbReference type="SAM" id="MobiDB-lite"/>
    </source>
</evidence>
<dbReference type="Gene3D" id="2.60.40.3430">
    <property type="match status" value="1"/>
</dbReference>
<dbReference type="GO" id="GO:0005886">
    <property type="term" value="C:plasma membrane"/>
    <property type="evidence" value="ECO:0007669"/>
    <property type="project" value="InterPro"/>
</dbReference>
<dbReference type="GO" id="GO:0007605">
    <property type="term" value="P:sensory perception of sound"/>
    <property type="evidence" value="ECO:0007669"/>
    <property type="project" value="InterPro"/>
</dbReference>
<feature type="domain" description="Cadherin" evidence="11">
    <location>
        <begin position="586"/>
        <end position="686"/>
    </location>
</feature>
<feature type="transmembrane region" description="Helical" evidence="10">
    <location>
        <begin position="1243"/>
        <end position="1266"/>
    </location>
</feature>
<dbReference type="GO" id="GO:0007156">
    <property type="term" value="P:homophilic cell adhesion via plasma membrane adhesion molecules"/>
    <property type="evidence" value="ECO:0007669"/>
    <property type="project" value="InterPro"/>
</dbReference>
<dbReference type="Gene3D" id="2.60.40.60">
    <property type="entry name" value="Cadherins"/>
    <property type="match status" value="9"/>
</dbReference>
<feature type="domain" description="Cadherin" evidence="11">
    <location>
        <begin position="904"/>
        <end position="1011"/>
    </location>
</feature>
<feature type="region of interest" description="Disordered" evidence="9">
    <location>
        <begin position="1517"/>
        <end position="1558"/>
    </location>
</feature>
<reference evidence="12" key="1">
    <citation type="submission" date="2025-08" db="UniProtKB">
        <authorList>
            <consortium name="Ensembl"/>
        </authorList>
    </citation>
    <scope>IDENTIFICATION</scope>
</reference>
<dbReference type="Pfam" id="PF18432">
    <property type="entry name" value="ECD"/>
    <property type="match status" value="1"/>
</dbReference>
<dbReference type="GO" id="GO:0032420">
    <property type="term" value="C:stereocilium"/>
    <property type="evidence" value="ECO:0007669"/>
    <property type="project" value="InterPro"/>
</dbReference>
<feature type="domain" description="Cadherin" evidence="11">
    <location>
        <begin position="377"/>
        <end position="483"/>
    </location>
</feature>
<dbReference type="FunFam" id="2.60.40.60:FF:000050">
    <property type="entry name" value="protocadherin-15 isoform X1"/>
    <property type="match status" value="1"/>
</dbReference>
<dbReference type="FunFam" id="2.60.40.60:FF:000049">
    <property type="entry name" value="protocadherin-15 isoform X1"/>
    <property type="match status" value="1"/>
</dbReference>
<feature type="domain" description="Cadherin" evidence="11">
    <location>
        <begin position="484"/>
        <end position="584"/>
    </location>
</feature>